<dbReference type="EMBL" id="KZ293686">
    <property type="protein sequence ID" value="PBK86081.1"/>
    <property type="molecule type" value="Genomic_DNA"/>
</dbReference>
<feature type="signal peptide" evidence="1">
    <location>
        <begin position="1"/>
        <end position="19"/>
    </location>
</feature>
<dbReference type="OrthoDB" id="3033720at2759"/>
<evidence type="ECO:0000313" key="2">
    <source>
        <dbReference type="EMBL" id="PBK86081.1"/>
    </source>
</evidence>
<sequence length="116" mass="12700">MRLAVISTLLAFSLYSVAAQDLTPSPTWRSPNIILSKDDRTSIAIIALGKAISMLNQTNGQFRDGIYRNGGILYAQMAEFDRLTSQTMYKETLKNYSTLAESVGPGFLNGKVSSIC</sequence>
<organism evidence="2 3">
    <name type="scientific">Armillaria gallica</name>
    <name type="common">Bulbous honey fungus</name>
    <name type="synonym">Armillaria bulbosa</name>
    <dbReference type="NCBI Taxonomy" id="47427"/>
    <lineage>
        <taxon>Eukaryota</taxon>
        <taxon>Fungi</taxon>
        <taxon>Dikarya</taxon>
        <taxon>Basidiomycota</taxon>
        <taxon>Agaricomycotina</taxon>
        <taxon>Agaricomycetes</taxon>
        <taxon>Agaricomycetidae</taxon>
        <taxon>Agaricales</taxon>
        <taxon>Marasmiineae</taxon>
        <taxon>Physalacriaceae</taxon>
        <taxon>Armillaria</taxon>
    </lineage>
</organism>
<accession>A0A2H3CSQ6</accession>
<gene>
    <name evidence="2" type="ORF">ARMGADRAFT_542235</name>
</gene>
<dbReference type="STRING" id="47427.A0A2H3CSQ6"/>
<keyword evidence="1" id="KW-0732">Signal</keyword>
<dbReference type="Proteomes" id="UP000217790">
    <property type="component" value="Unassembled WGS sequence"/>
</dbReference>
<keyword evidence="3" id="KW-1185">Reference proteome</keyword>
<proteinExistence type="predicted"/>
<evidence type="ECO:0000313" key="3">
    <source>
        <dbReference type="Proteomes" id="UP000217790"/>
    </source>
</evidence>
<reference evidence="3" key="1">
    <citation type="journal article" date="2017" name="Nat. Ecol. Evol.">
        <title>Genome expansion and lineage-specific genetic innovations in the forest pathogenic fungi Armillaria.</title>
        <authorList>
            <person name="Sipos G."/>
            <person name="Prasanna A.N."/>
            <person name="Walter M.C."/>
            <person name="O'Connor E."/>
            <person name="Balint B."/>
            <person name="Krizsan K."/>
            <person name="Kiss B."/>
            <person name="Hess J."/>
            <person name="Varga T."/>
            <person name="Slot J."/>
            <person name="Riley R."/>
            <person name="Boka B."/>
            <person name="Rigling D."/>
            <person name="Barry K."/>
            <person name="Lee J."/>
            <person name="Mihaltcheva S."/>
            <person name="LaButti K."/>
            <person name="Lipzen A."/>
            <person name="Waldron R."/>
            <person name="Moloney N.M."/>
            <person name="Sperisen C."/>
            <person name="Kredics L."/>
            <person name="Vagvoelgyi C."/>
            <person name="Patrignani A."/>
            <person name="Fitzpatrick D."/>
            <person name="Nagy I."/>
            <person name="Doyle S."/>
            <person name="Anderson J.B."/>
            <person name="Grigoriev I.V."/>
            <person name="Gueldener U."/>
            <person name="Muensterkoetter M."/>
            <person name="Nagy L.G."/>
        </authorList>
    </citation>
    <scope>NUCLEOTIDE SEQUENCE [LARGE SCALE GENOMIC DNA]</scope>
    <source>
        <strain evidence="3">Ar21-2</strain>
    </source>
</reference>
<feature type="chain" id="PRO_5013749418" evidence="1">
    <location>
        <begin position="20"/>
        <end position="116"/>
    </location>
</feature>
<name>A0A2H3CSQ6_ARMGA</name>
<dbReference type="AlphaFoldDB" id="A0A2H3CSQ6"/>
<protein>
    <submittedName>
        <fullName evidence="2">Uncharacterized protein</fullName>
    </submittedName>
</protein>
<dbReference type="InParanoid" id="A0A2H3CSQ6"/>
<evidence type="ECO:0000256" key="1">
    <source>
        <dbReference type="SAM" id="SignalP"/>
    </source>
</evidence>